<keyword evidence="1" id="KW-0812">Transmembrane</keyword>
<feature type="transmembrane region" description="Helical" evidence="1">
    <location>
        <begin position="12"/>
        <end position="30"/>
    </location>
</feature>
<dbReference type="Pfam" id="PF09802">
    <property type="entry name" value="Sec66"/>
    <property type="match status" value="1"/>
</dbReference>
<comment type="caution">
    <text evidence="2">The sequence shown here is derived from an EMBL/GenBank/DDBJ whole genome shotgun (WGS) entry which is preliminary data.</text>
</comment>
<keyword evidence="1" id="KW-0472">Membrane</keyword>
<dbReference type="InterPro" id="IPR018624">
    <property type="entry name" value="Sec66"/>
</dbReference>
<dbReference type="GO" id="GO:0031207">
    <property type="term" value="C:Sec62/Sec63 complex"/>
    <property type="evidence" value="ECO:0007669"/>
    <property type="project" value="InterPro"/>
</dbReference>
<dbReference type="GO" id="GO:0031204">
    <property type="term" value="P:post-translational protein targeting to membrane, translocation"/>
    <property type="evidence" value="ECO:0007669"/>
    <property type="project" value="InterPro"/>
</dbReference>
<dbReference type="PANTHER" id="PTHR28229:SF1">
    <property type="entry name" value="TRANSLOCATION PROTEIN SEC66"/>
    <property type="match status" value="1"/>
</dbReference>
<dbReference type="AlphaFoldDB" id="A0A167GYU4"/>
<dbReference type="PANTHER" id="PTHR28229">
    <property type="entry name" value="TRANSLOCATION PROTEIN SEC66"/>
    <property type="match status" value="1"/>
</dbReference>
<evidence type="ECO:0000256" key="1">
    <source>
        <dbReference type="SAM" id="Phobius"/>
    </source>
</evidence>
<protein>
    <submittedName>
        <fullName evidence="2">Translocation protein (Sec66)</fullName>
    </submittedName>
</protein>
<dbReference type="Proteomes" id="UP000076863">
    <property type="component" value="Unassembled WGS sequence"/>
</dbReference>
<dbReference type="EMBL" id="AZHA01000006">
    <property type="protein sequence ID" value="OAA47272.1"/>
    <property type="molecule type" value="Genomic_DNA"/>
</dbReference>
<accession>A0A167GYU4</accession>
<proteinExistence type="predicted"/>
<sequence length="214" mass="23922">MFSIDLKGLALPFAYLIVLSGALMTFSTIYRKRKAAESANLAPWFGPNLQRNVYMSLLHMEPQEGQQGPAVPDSVLKAALLRRAVEDIQRLIQIKTAKQACSALLQRGSVGDDLWQRFQRAEREMEEELRDVVTEANALAPNWGPIIFQSAHEIASNAKLRQSLADIDAQTASEKQWWEKRRGNIQSAFIKELDHEAGADQPVVVNNGPAKSRN</sequence>
<dbReference type="OrthoDB" id="73168at2759"/>
<evidence type="ECO:0000313" key="3">
    <source>
        <dbReference type="Proteomes" id="UP000076863"/>
    </source>
</evidence>
<organism evidence="2 3">
    <name type="scientific">Beauveria brongniartii RCEF 3172</name>
    <dbReference type="NCBI Taxonomy" id="1081107"/>
    <lineage>
        <taxon>Eukaryota</taxon>
        <taxon>Fungi</taxon>
        <taxon>Dikarya</taxon>
        <taxon>Ascomycota</taxon>
        <taxon>Pezizomycotina</taxon>
        <taxon>Sordariomycetes</taxon>
        <taxon>Hypocreomycetidae</taxon>
        <taxon>Hypocreales</taxon>
        <taxon>Cordycipitaceae</taxon>
        <taxon>Beauveria</taxon>
        <taxon>Beauveria brongniartii</taxon>
    </lineage>
</organism>
<gene>
    <name evidence="2" type="ORF">BBO_02727</name>
</gene>
<keyword evidence="1" id="KW-1133">Transmembrane helix</keyword>
<keyword evidence="3" id="KW-1185">Reference proteome</keyword>
<reference evidence="2 3" key="1">
    <citation type="journal article" date="2016" name="Genome Biol. Evol.">
        <title>Divergent and convergent evolution of fungal pathogenicity.</title>
        <authorList>
            <person name="Shang Y."/>
            <person name="Xiao G."/>
            <person name="Zheng P."/>
            <person name="Cen K."/>
            <person name="Zhan S."/>
            <person name="Wang C."/>
        </authorList>
    </citation>
    <scope>NUCLEOTIDE SEQUENCE [LARGE SCALE GENOMIC DNA]</scope>
    <source>
        <strain evidence="2 3">RCEF 3172</strain>
    </source>
</reference>
<name>A0A167GYU4_9HYPO</name>
<evidence type="ECO:0000313" key="2">
    <source>
        <dbReference type="EMBL" id="OAA47272.1"/>
    </source>
</evidence>